<keyword evidence="5" id="KW-0804">Transcription</keyword>
<feature type="compositionally biased region" description="Polar residues" evidence="6">
    <location>
        <begin position="232"/>
        <end position="250"/>
    </location>
</feature>
<keyword evidence="5" id="KW-0010">Activator</keyword>
<evidence type="ECO:0000256" key="5">
    <source>
        <dbReference type="RuleBase" id="RU367127"/>
    </source>
</evidence>
<feature type="domain" description="QLQ" evidence="7">
    <location>
        <begin position="130"/>
        <end position="165"/>
    </location>
</feature>
<dbReference type="GeneID" id="111291097"/>
<dbReference type="GO" id="GO:0005524">
    <property type="term" value="F:ATP binding"/>
    <property type="evidence" value="ECO:0007669"/>
    <property type="project" value="UniProtKB-UniRule"/>
</dbReference>
<dbReference type="Pfam" id="PF08879">
    <property type="entry name" value="WRC"/>
    <property type="match status" value="1"/>
</dbReference>
<evidence type="ECO:0000256" key="6">
    <source>
        <dbReference type="SAM" id="MobiDB-lite"/>
    </source>
</evidence>
<dbReference type="InterPro" id="IPR014977">
    <property type="entry name" value="WRC_dom"/>
</dbReference>
<dbReference type="InterPro" id="IPR031137">
    <property type="entry name" value="GRF"/>
</dbReference>
<proteinExistence type="inferred from homology"/>
<organism evidence="9 10">
    <name type="scientific">Durio zibethinus</name>
    <name type="common">Durian</name>
    <dbReference type="NCBI Taxonomy" id="66656"/>
    <lineage>
        <taxon>Eukaryota</taxon>
        <taxon>Viridiplantae</taxon>
        <taxon>Streptophyta</taxon>
        <taxon>Embryophyta</taxon>
        <taxon>Tracheophyta</taxon>
        <taxon>Spermatophyta</taxon>
        <taxon>Magnoliopsida</taxon>
        <taxon>eudicotyledons</taxon>
        <taxon>Gunneridae</taxon>
        <taxon>Pentapetalae</taxon>
        <taxon>rosids</taxon>
        <taxon>malvids</taxon>
        <taxon>Malvales</taxon>
        <taxon>Malvaceae</taxon>
        <taxon>Helicteroideae</taxon>
        <taxon>Durio</taxon>
    </lineage>
</organism>
<dbReference type="GO" id="GO:0099402">
    <property type="term" value="P:plant organ development"/>
    <property type="evidence" value="ECO:0007669"/>
    <property type="project" value="UniProtKB-ARBA"/>
</dbReference>
<protein>
    <recommendedName>
        <fullName evidence="5">Growth-regulating factor</fullName>
    </recommendedName>
</protein>
<dbReference type="OrthoDB" id="841551at2759"/>
<dbReference type="AlphaFoldDB" id="A0A6P5YDK0"/>
<evidence type="ECO:0000256" key="3">
    <source>
        <dbReference type="ARBA" id="ARBA00023242"/>
    </source>
</evidence>
<evidence type="ECO:0000313" key="10">
    <source>
        <dbReference type="RefSeq" id="XP_022738415.1"/>
    </source>
</evidence>
<dbReference type="GO" id="GO:0006351">
    <property type="term" value="P:DNA-templated transcription"/>
    <property type="evidence" value="ECO:0007669"/>
    <property type="project" value="UniProtKB-UniRule"/>
</dbReference>
<dbReference type="InterPro" id="IPR014978">
    <property type="entry name" value="Gln-Leu-Gln_QLQ"/>
</dbReference>
<feature type="short sequence motif" description="Bipartite nuclear localization signal" evidence="4">
    <location>
        <begin position="190"/>
        <end position="200"/>
    </location>
</feature>
<evidence type="ECO:0000259" key="7">
    <source>
        <dbReference type="PROSITE" id="PS51666"/>
    </source>
</evidence>
<feature type="compositionally biased region" description="Basic residues" evidence="6">
    <location>
        <begin position="215"/>
        <end position="224"/>
    </location>
</feature>
<evidence type="ECO:0000256" key="2">
    <source>
        <dbReference type="ARBA" id="ARBA00008122"/>
    </source>
</evidence>
<feature type="region of interest" description="Disordered" evidence="6">
    <location>
        <begin position="210"/>
        <end position="259"/>
    </location>
</feature>
<comment type="subcellular location">
    <subcellularLocation>
        <location evidence="1 4 5">Nucleus</location>
    </subcellularLocation>
</comment>
<evidence type="ECO:0000256" key="4">
    <source>
        <dbReference type="PROSITE-ProRule" id="PRU01002"/>
    </source>
</evidence>
<dbReference type="KEGG" id="dzi:111291097"/>
<accession>A0A6P5YDK0</accession>
<dbReference type="GO" id="GO:0006355">
    <property type="term" value="P:regulation of DNA-templated transcription"/>
    <property type="evidence" value="ECO:0007669"/>
    <property type="project" value="InterPro"/>
</dbReference>
<comment type="domain">
    <text evidence="5">The QLQ domain and WRC domain may be involved in protein-protein interaction and DNA-binding, respectively.</text>
</comment>
<sequence length="473" mass="52094">MGTRNNAFVGTEKGFGRSSDQCCDVGLDLRMQQVQVSCPNKRFMPMPHHQLSSSSSCCGEGFDGGACGGGPIVCNTSNQVPCTGEIYDVVGAASASVFAAAAVIKSLHHHPSFPHNSTGEMAAPVNARVPFTAAQWQELERQTMIYKYMMASVPVPPELLIPLTRNTSNAIKGSLELGFSGSSSDPEPWRCRRTDGKKWRCSRDVAPDQKYCERHSHKSRPRSRKPVELPNHSINNNDHKSQTLNMASDSSKQHHQNPHFINHNDAHFFTSSFDQPRCWEWFMKGETTVPFASNSNREWRQYKTQEAKYGGNVSEHQQHYKDHRLNLQAQHLNEQFSPSLTSLGGSLNLNQTHSQETRSFIDAWSTAEREVAEMDGGIGSKRPVSSNEKLPLSSLTLSMSGGNGNNQEDDENSEMGDFGIMGLAMENVRALRPQMADPISWMGSPPGGPLAEALCLGIATRQSTSTSSYSKST</sequence>
<dbReference type="RefSeq" id="XP_022738415.1">
    <property type="nucleotide sequence ID" value="XM_022882680.1"/>
</dbReference>
<dbReference type="PROSITE" id="PS51666">
    <property type="entry name" value="QLQ"/>
    <property type="match status" value="1"/>
</dbReference>
<comment type="function">
    <text evidence="5">Transcription activator.</text>
</comment>
<evidence type="ECO:0000256" key="1">
    <source>
        <dbReference type="ARBA" id="ARBA00004123"/>
    </source>
</evidence>
<feature type="compositionally biased region" description="Polar residues" evidence="6">
    <location>
        <begin position="383"/>
        <end position="400"/>
    </location>
</feature>
<evidence type="ECO:0000259" key="8">
    <source>
        <dbReference type="PROSITE" id="PS51667"/>
    </source>
</evidence>
<keyword evidence="9" id="KW-1185">Reference proteome</keyword>
<dbReference type="PANTHER" id="PTHR31602:SF3">
    <property type="entry name" value="GROWTH-REGULATING FACTOR 8"/>
    <property type="match status" value="1"/>
</dbReference>
<dbReference type="SMART" id="SM00951">
    <property type="entry name" value="QLQ"/>
    <property type="match status" value="1"/>
</dbReference>
<keyword evidence="5" id="KW-0805">Transcription regulation</keyword>
<feature type="domain" description="WRC" evidence="8">
    <location>
        <begin position="185"/>
        <end position="229"/>
    </location>
</feature>
<feature type="short sequence motif" description="Bipartite nuclear localization signal" evidence="4">
    <location>
        <begin position="218"/>
        <end position="225"/>
    </location>
</feature>
<keyword evidence="3 4" id="KW-0539">Nucleus</keyword>
<name>A0A6P5YDK0_DURZI</name>
<feature type="region of interest" description="Disordered" evidence="6">
    <location>
        <begin position="372"/>
        <end position="415"/>
    </location>
</feature>
<dbReference type="Pfam" id="PF08880">
    <property type="entry name" value="QLQ"/>
    <property type="match status" value="1"/>
</dbReference>
<comment type="similarity">
    <text evidence="2 5">Belongs to the GRF family.</text>
</comment>
<reference evidence="10" key="1">
    <citation type="submission" date="2025-08" db="UniProtKB">
        <authorList>
            <consortium name="RefSeq"/>
        </authorList>
    </citation>
    <scope>IDENTIFICATION</scope>
    <source>
        <tissue evidence="10">Fruit stalk</tissue>
    </source>
</reference>
<gene>
    <name evidence="10" type="primary">LOC111291097</name>
</gene>
<dbReference type="GO" id="GO:0005634">
    <property type="term" value="C:nucleus"/>
    <property type="evidence" value="ECO:0007669"/>
    <property type="project" value="UniProtKB-SubCell"/>
</dbReference>
<evidence type="ECO:0000313" key="9">
    <source>
        <dbReference type="Proteomes" id="UP000515121"/>
    </source>
</evidence>
<dbReference type="PROSITE" id="PS51667">
    <property type="entry name" value="WRC"/>
    <property type="match status" value="1"/>
</dbReference>
<dbReference type="Proteomes" id="UP000515121">
    <property type="component" value="Unplaced"/>
</dbReference>
<dbReference type="PANTHER" id="PTHR31602">
    <property type="entry name" value="GROWTH-REGULATING FACTOR 5"/>
    <property type="match status" value="1"/>
</dbReference>